<reference evidence="3" key="1">
    <citation type="journal article" date="2021" name="Nat. Commun.">
        <title>Genetic determinants of endophytism in the Arabidopsis root mycobiome.</title>
        <authorList>
            <person name="Mesny F."/>
            <person name="Miyauchi S."/>
            <person name="Thiergart T."/>
            <person name="Pickel B."/>
            <person name="Atanasova L."/>
            <person name="Karlsson M."/>
            <person name="Huettel B."/>
            <person name="Barry K.W."/>
            <person name="Haridas S."/>
            <person name="Chen C."/>
            <person name="Bauer D."/>
            <person name="Andreopoulos W."/>
            <person name="Pangilinan J."/>
            <person name="LaButti K."/>
            <person name="Riley R."/>
            <person name="Lipzen A."/>
            <person name="Clum A."/>
            <person name="Drula E."/>
            <person name="Henrissat B."/>
            <person name="Kohler A."/>
            <person name="Grigoriev I.V."/>
            <person name="Martin F.M."/>
            <person name="Hacquard S."/>
        </authorList>
    </citation>
    <scope>NUCLEOTIDE SEQUENCE</scope>
    <source>
        <strain evidence="3">MPI-CAGE-CH-0230</strain>
    </source>
</reference>
<dbReference type="GO" id="GO:0003700">
    <property type="term" value="F:DNA-binding transcription factor activity"/>
    <property type="evidence" value="ECO:0007669"/>
    <property type="project" value="InterPro"/>
</dbReference>
<sequence>MSSCEEDTDGIVLSRLDQSHVSKVPSPSFGAEFNPTCAELNPGAAKRNESKARVSKRGWRRNAAGTRARRGSTKDNSNSDASLLQSLAGDNFSPRTKNEESPDQNKESVIPAYPEQHDGTAVTHPHEQNLRMQDLPDGADRRRWQNSQAARKSRAKKKL</sequence>
<organism evidence="3 4">
    <name type="scientific">Microdochium trichocladiopsis</name>
    <dbReference type="NCBI Taxonomy" id="1682393"/>
    <lineage>
        <taxon>Eukaryota</taxon>
        <taxon>Fungi</taxon>
        <taxon>Dikarya</taxon>
        <taxon>Ascomycota</taxon>
        <taxon>Pezizomycotina</taxon>
        <taxon>Sordariomycetes</taxon>
        <taxon>Xylariomycetidae</taxon>
        <taxon>Xylariales</taxon>
        <taxon>Microdochiaceae</taxon>
        <taxon>Microdochium</taxon>
    </lineage>
</organism>
<feature type="region of interest" description="Disordered" evidence="1">
    <location>
        <begin position="1"/>
        <end position="159"/>
    </location>
</feature>
<protein>
    <recommendedName>
        <fullName evidence="2">BZIP domain-containing protein</fullName>
    </recommendedName>
</protein>
<gene>
    <name evidence="3" type="ORF">B0I36DRAFT_370392</name>
</gene>
<evidence type="ECO:0000313" key="4">
    <source>
        <dbReference type="Proteomes" id="UP000756346"/>
    </source>
</evidence>
<proteinExistence type="predicted"/>
<evidence type="ECO:0000256" key="1">
    <source>
        <dbReference type="SAM" id="MobiDB-lite"/>
    </source>
</evidence>
<evidence type="ECO:0000259" key="2">
    <source>
        <dbReference type="PROSITE" id="PS00036"/>
    </source>
</evidence>
<feature type="domain" description="BZIP" evidence="2">
    <location>
        <begin position="141"/>
        <end position="156"/>
    </location>
</feature>
<dbReference type="GeneID" id="70189453"/>
<dbReference type="InterPro" id="IPR004827">
    <property type="entry name" value="bZIP"/>
</dbReference>
<dbReference type="PROSITE" id="PS00036">
    <property type="entry name" value="BZIP_BASIC"/>
    <property type="match status" value="1"/>
</dbReference>
<feature type="compositionally biased region" description="Basic and acidic residues" evidence="1">
    <location>
        <begin position="96"/>
        <end position="106"/>
    </location>
</feature>
<keyword evidence="4" id="KW-1185">Reference proteome</keyword>
<feature type="compositionally biased region" description="Polar residues" evidence="1">
    <location>
        <begin position="74"/>
        <end position="85"/>
    </location>
</feature>
<accession>A0A9P9BHB7</accession>
<dbReference type="Proteomes" id="UP000756346">
    <property type="component" value="Unassembled WGS sequence"/>
</dbReference>
<evidence type="ECO:0000313" key="3">
    <source>
        <dbReference type="EMBL" id="KAH7009464.1"/>
    </source>
</evidence>
<dbReference type="RefSeq" id="XP_046004092.1">
    <property type="nucleotide sequence ID" value="XM_046159907.1"/>
</dbReference>
<comment type="caution">
    <text evidence="3">The sequence shown here is derived from an EMBL/GenBank/DDBJ whole genome shotgun (WGS) entry which is preliminary data.</text>
</comment>
<dbReference type="EMBL" id="JAGTJQ010000018">
    <property type="protein sequence ID" value="KAH7009464.1"/>
    <property type="molecule type" value="Genomic_DNA"/>
</dbReference>
<name>A0A9P9BHB7_9PEZI</name>
<dbReference type="AlphaFoldDB" id="A0A9P9BHB7"/>